<reference evidence="2 3" key="1">
    <citation type="journal article" date="2015" name="Int. J. Syst. Evol. Microbiol.">
        <title>Halomonas salicampi sp. nov., a halotolerant and alkalitolerant bacterium isolated from a saltern soil.</title>
        <authorList>
            <person name="Lee J.C."/>
            <person name="Kim Y.S."/>
            <person name="Yun B.S."/>
            <person name="Whang K.S."/>
        </authorList>
    </citation>
    <scope>NUCLEOTIDE SEQUENCE [LARGE SCALE GENOMIC DNA]</scope>
    <source>
        <strain evidence="2 3">BH103</strain>
    </source>
</reference>
<feature type="coiled-coil region" evidence="1">
    <location>
        <begin position="51"/>
        <end position="78"/>
    </location>
</feature>
<dbReference type="AlphaFoldDB" id="A0A7Z0RWB9"/>
<keyword evidence="1" id="KW-0175">Coiled coil</keyword>
<keyword evidence="3" id="KW-1185">Reference proteome</keyword>
<sequence>MNRHIIQTDDSVDDAAVLAALEAAGIDARVKPLHQQRLAKVAADLLAEYPVEQWEKARDKLVALIDEALDDADEARAKRIDDSIDRLERDHGELTTWRCAGVNIALGVPSALITSIARADGARRDVELRMLTGLMLPQLERISSLQMQRALGSEYTGKRSDYQRLMELACRELSV</sequence>
<proteinExistence type="predicted"/>
<evidence type="ECO:0000313" key="2">
    <source>
        <dbReference type="EMBL" id="NYS62601.1"/>
    </source>
</evidence>
<gene>
    <name evidence="2" type="ORF">HZS81_17750</name>
</gene>
<comment type="caution">
    <text evidence="2">The sequence shown here is derived from an EMBL/GenBank/DDBJ whole genome shotgun (WGS) entry which is preliminary data.</text>
</comment>
<evidence type="ECO:0000313" key="3">
    <source>
        <dbReference type="Proteomes" id="UP000586119"/>
    </source>
</evidence>
<protein>
    <submittedName>
        <fullName evidence="2">Uncharacterized protein</fullName>
    </submittedName>
</protein>
<organism evidence="2 3">
    <name type="scientific">Vreelandella salicampi</name>
    <dbReference type="NCBI Taxonomy" id="1449798"/>
    <lineage>
        <taxon>Bacteria</taxon>
        <taxon>Pseudomonadati</taxon>
        <taxon>Pseudomonadota</taxon>
        <taxon>Gammaproteobacteria</taxon>
        <taxon>Oceanospirillales</taxon>
        <taxon>Halomonadaceae</taxon>
        <taxon>Vreelandella</taxon>
    </lineage>
</organism>
<dbReference type="EMBL" id="JACCDF010000027">
    <property type="protein sequence ID" value="NYS62601.1"/>
    <property type="molecule type" value="Genomic_DNA"/>
</dbReference>
<dbReference type="Proteomes" id="UP000586119">
    <property type="component" value="Unassembled WGS sequence"/>
</dbReference>
<dbReference type="RefSeq" id="WP_179931855.1">
    <property type="nucleotide sequence ID" value="NZ_JACCDF010000027.1"/>
</dbReference>
<accession>A0A7Z0RWB9</accession>
<name>A0A7Z0RWB9_9GAMM</name>
<evidence type="ECO:0000256" key="1">
    <source>
        <dbReference type="SAM" id="Coils"/>
    </source>
</evidence>